<protein>
    <recommendedName>
        <fullName evidence="3">Ferredoxin</fullName>
    </recommendedName>
</protein>
<keyword evidence="2" id="KW-1185">Reference proteome</keyword>
<sequence length="82" mass="9012">MQSNGSGVVAARFRLHLRCEQCVTECKRILDVPRADDAPTDIEELLESAFLRRQNFICGVCESPIGVIAAVAKLRVPDLAQT</sequence>
<dbReference type="Proteomes" id="UP001166585">
    <property type="component" value="Unassembled WGS sequence"/>
</dbReference>
<organism evidence="1 2">
    <name type="scientific">Ancylobacter radicis</name>
    <dbReference type="NCBI Taxonomy" id="2836179"/>
    <lineage>
        <taxon>Bacteria</taxon>
        <taxon>Pseudomonadati</taxon>
        <taxon>Pseudomonadota</taxon>
        <taxon>Alphaproteobacteria</taxon>
        <taxon>Hyphomicrobiales</taxon>
        <taxon>Xanthobacteraceae</taxon>
        <taxon>Ancylobacter</taxon>
    </lineage>
</organism>
<dbReference type="EMBL" id="JAHCQH010000014">
    <property type="protein sequence ID" value="MBS9476202.1"/>
    <property type="molecule type" value="Genomic_DNA"/>
</dbReference>
<dbReference type="RefSeq" id="WP_213754061.1">
    <property type="nucleotide sequence ID" value="NZ_JAHCQH010000014.1"/>
</dbReference>
<evidence type="ECO:0000313" key="2">
    <source>
        <dbReference type="Proteomes" id="UP001166585"/>
    </source>
</evidence>
<evidence type="ECO:0008006" key="3">
    <source>
        <dbReference type="Google" id="ProtNLM"/>
    </source>
</evidence>
<accession>A0ABS5R744</accession>
<proteinExistence type="predicted"/>
<comment type="caution">
    <text evidence="1">The sequence shown here is derived from an EMBL/GenBank/DDBJ whole genome shotgun (WGS) entry which is preliminary data.</text>
</comment>
<evidence type="ECO:0000313" key="1">
    <source>
        <dbReference type="EMBL" id="MBS9476202.1"/>
    </source>
</evidence>
<gene>
    <name evidence="1" type="ORF">KIP89_03690</name>
</gene>
<reference evidence="1" key="1">
    <citation type="submission" date="2021-05" db="EMBL/GenBank/DDBJ databases">
        <authorList>
            <person name="Sun Q."/>
            <person name="Inoue M."/>
        </authorList>
    </citation>
    <scope>NUCLEOTIDE SEQUENCE</scope>
    <source>
        <strain evidence="1">VKM B-3255</strain>
    </source>
</reference>
<name>A0ABS5R744_9HYPH</name>